<name>A0A5N6WD43_9EURO</name>
<proteinExistence type="predicted"/>
<dbReference type="EMBL" id="ML738297">
    <property type="protein sequence ID" value="KAE8318356.1"/>
    <property type="molecule type" value="Genomic_DNA"/>
</dbReference>
<dbReference type="InterPro" id="IPR002293">
    <property type="entry name" value="AA/rel_permease1"/>
</dbReference>
<dbReference type="Gene3D" id="1.20.1740.10">
    <property type="entry name" value="Amino acid/polyamine transporter I"/>
    <property type="match status" value="1"/>
</dbReference>
<dbReference type="InterPro" id="IPR004840">
    <property type="entry name" value="Amino_acid_permease_CS"/>
</dbReference>
<feature type="transmembrane region" description="Helical" evidence="7">
    <location>
        <begin position="281"/>
        <end position="304"/>
    </location>
</feature>
<dbReference type="PANTHER" id="PTHR45649:SF11">
    <property type="entry name" value="TRANSPORTER, PUTATIVE (EUROFUNG)-RELATED"/>
    <property type="match status" value="1"/>
</dbReference>
<feature type="transmembrane region" description="Helical" evidence="7">
    <location>
        <begin position="172"/>
        <end position="192"/>
    </location>
</feature>
<sequence length="522" mass="57088">MSDSVELDKKHTSPTGQDGKGFGEVFDLDDAVLRAQGHVAELERSFSWVGAIGLAYSIINSWLSYAACFGMALGYGGGQTAVFGLMIASAVQWIVLLGLAELCSALPSSGVGSIPYTYIVAPQFSKNFAAYTVGIFNVVAWWVTTASGVIYTAISAFGIAKFWYPEFAGTQWQVYLCYVLVVIVTLVPIFTVPQKHIDRLTQTAMYLSVVGLFLVIIVCLSMGRDHYRPTNIVEYHGSSGWGPGPAWLMSIGIGQYCFAATSACTHIAEEMPSPGRKLPQVINMTMVIGVLTAVPWIVVMATVITDLEAVQKGFLPSMEIFYQATGNKVAATVLQAYLTLLYYTCVPSQWIASSRIAWAFSRDNGLPFSSYWSHIDPVRQVPIRTTFLAAGFCLIYGLLYIASTAAFNSIVNTAILMLNITYTVPQGILATCGRNKLPRRHFDLGPVIGYAVNIFSVIWLIISGIFFCFPTTVPTTLESMNYNAVVITGLFGLVLVLWVERRHKFKGPEIDWDALNASNALQ</sequence>
<keyword evidence="9" id="KW-1185">Reference proteome</keyword>
<feature type="transmembrane region" description="Helical" evidence="7">
    <location>
        <begin position="204"/>
        <end position="223"/>
    </location>
</feature>
<feature type="region of interest" description="Disordered" evidence="6">
    <location>
        <begin position="1"/>
        <end position="22"/>
    </location>
</feature>
<dbReference type="GO" id="GO:0022857">
    <property type="term" value="F:transmembrane transporter activity"/>
    <property type="evidence" value="ECO:0007669"/>
    <property type="project" value="InterPro"/>
</dbReference>
<dbReference type="Proteomes" id="UP000325433">
    <property type="component" value="Unassembled WGS sequence"/>
</dbReference>
<dbReference type="PIRSF" id="PIRSF006060">
    <property type="entry name" value="AA_transporter"/>
    <property type="match status" value="1"/>
</dbReference>
<evidence type="ECO:0000313" key="8">
    <source>
        <dbReference type="EMBL" id="KAE8318356.1"/>
    </source>
</evidence>
<evidence type="ECO:0000256" key="5">
    <source>
        <dbReference type="ARBA" id="ARBA00023136"/>
    </source>
</evidence>
<keyword evidence="5 7" id="KW-0472">Membrane</keyword>
<evidence type="ECO:0000256" key="2">
    <source>
        <dbReference type="ARBA" id="ARBA00022448"/>
    </source>
</evidence>
<dbReference type="Pfam" id="PF13520">
    <property type="entry name" value="AA_permease_2"/>
    <property type="match status" value="1"/>
</dbReference>
<reference evidence="9" key="1">
    <citation type="submission" date="2019-04" db="EMBL/GenBank/DDBJ databases">
        <title>Friends and foes A comparative genomics studyof 23 Aspergillus species from section Flavi.</title>
        <authorList>
            <consortium name="DOE Joint Genome Institute"/>
            <person name="Kjaerbolling I."/>
            <person name="Vesth T."/>
            <person name="Frisvad J.C."/>
            <person name="Nybo J.L."/>
            <person name="Theobald S."/>
            <person name="Kildgaard S."/>
            <person name="Isbrandt T."/>
            <person name="Kuo A."/>
            <person name="Sato A."/>
            <person name="Lyhne E.K."/>
            <person name="Kogle M.E."/>
            <person name="Wiebenga A."/>
            <person name="Kun R.S."/>
            <person name="Lubbers R.J."/>
            <person name="Makela M.R."/>
            <person name="Barry K."/>
            <person name="Chovatia M."/>
            <person name="Clum A."/>
            <person name="Daum C."/>
            <person name="Haridas S."/>
            <person name="He G."/>
            <person name="LaButti K."/>
            <person name="Lipzen A."/>
            <person name="Mondo S."/>
            <person name="Riley R."/>
            <person name="Salamov A."/>
            <person name="Simmons B.A."/>
            <person name="Magnuson J.K."/>
            <person name="Henrissat B."/>
            <person name="Mortensen U.H."/>
            <person name="Larsen T.O."/>
            <person name="Devries R.P."/>
            <person name="Grigoriev I.V."/>
            <person name="Machida M."/>
            <person name="Baker S.E."/>
            <person name="Andersen M.R."/>
        </authorList>
    </citation>
    <scope>NUCLEOTIDE SEQUENCE [LARGE SCALE GENOMIC DNA]</scope>
    <source>
        <strain evidence="9">CBS 130015</strain>
    </source>
</reference>
<feature type="transmembrane region" description="Helical" evidence="7">
    <location>
        <begin position="54"/>
        <end position="75"/>
    </location>
</feature>
<evidence type="ECO:0000313" key="9">
    <source>
        <dbReference type="Proteomes" id="UP000325433"/>
    </source>
</evidence>
<comment type="subcellular location">
    <subcellularLocation>
        <location evidence="1">Membrane</location>
        <topology evidence="1">Multi-pass membrane protein</topology>
    </subcellularLocation>
</comment>
<evidence type="ECO:0000256" key="6">
    <source>
        <dbReference type="SAM" id="MobiDB-lite"/>
    </source>
</evidence>
<dbReference type="GO" id="GO:0016020">
    <property type="term" value="C:membrane"/>
    <property type="evidence" value="ECO:0007669"/>
    <property type="project" value="UniProtKB-SubCell"/>
</dbReference>
<evidence type="ECO:0000256" key="3">
    <source>
        <dbReference type="ARBA" id="ARBA00022692"/>
    </source>
</evidence>
<feature type="transmembrane region" description="Helical" evidence="7">
    <location>
        <begin position="444"/>
        <end position="467"/>
    </location>
</feature>
<feature type="transmembrane region" description="Helical" evidence="7">
    <location>
        <begin position="479"/>
        <end position="499"/>
    </location>
</feature>
<protein>
    <submittedName>
        <fullName evidence="8">Amino acid transporter</fullName>
    </submittedName>
</protein>
<keyword evidence="3 7" id="KW-0812">Transmembrane</keyword>
<dbReference type="AlphaFoldDB" id="A0A5N6WD43"/>
<feature type="transmembrane region" description="Helical" evidence="7">
    <location>
        <begin position="387"/>
        <end position="407"/>
    </location>
</feature>
<keyword evidence="2" id="KW-0813">Transport</keyword>
<gene>
    <name evidence="8" type="ORF">BDV41DRAFT_560691</name>
</gene>
<feature type="compositionally biased region" description="Basic and acidic residues" evidence="6">
    <location>
        <begin position="1"/>
        <end position="11"/>
    </location>
</feature>
<feature type="transmembrane region" description="Helical" evidence="7">
    <location>
        <begin position="81"/>
        <end position="107"/>
    </location>
</feature>
<feature type="transmembrane region" description="Helical" evidence="7">
    <location>
        <begin position="413"/>
        <end position="432"/>
    </location>
</feature>
<evidence type="ECO:0000256" key="1">
    <source>
        <dbReference type="ARBA" id="ARBA00004141"/>
    </source>
</evidence>
<evidence type="ECO:0000256" key="7">
    <source>
        <dbReference type="SAM" id="Phobius"/>
    </source>
</evidence>
<keyword evidence="4 7" id="KW-1133">Transmembrane helix</keyword>
<dbReference type="GO" id="GO:0006865">
    <property type="term" value="P:amino acid transport"/>
    <property type="evidence" value="ECO:0007669"/>
    <property type="project" value="InterPro"/>
</dbReference>
<accession>A0A5N6WD43</accession>
<organism evidence="8 9">
    <name type="scientific">Aspergillus transmontanensis</name>
    <dbReference type="NCBI Taxonomy" id="1034304"/>
    <lineage>
        <taxon>Eukaryota</taxon>
        <taxon>Fungi</taxon>
        <taxon>Dikarya</taxon>
        <taxon>Ascomycota</taxon>
        <taxon>Pezizomycotina</taxon>
        <taxon>Eurotiomycetes</taxon>
        <taxon>Eurotiomycetidae</taxon>
        <taxon>Eurotiales</taxon>
        <taxon>Aspergillaceae</taxon>
        <taxon>Aspergillus</taxon>
        <taxon>Aspergillus subgen. Circumdati</taxon>
    </lineage>
</organism>
<dbReference type="PROSITE" id="PS00218">
    <property type="entry name" value="AMINO_ACID_PERMEASE_1"/>
    <property type="match status" value="1"/>
</dbReference>
<evidence type="ECO:0000256" key="4">
    <source>
        <dbReference type="ARBA" id="ARBA00022989"/>
    </source>
</evidence>
<dbReference type="PANTHER" id="PTHR45649">
    <property type="entry name" value="AMINO-ACID PERMEASE BAT1"/>
    <property type="match status" value="1"/>
</dbReference>
<feature type="transmembrane region" description="Helical" evidence="7">
    <location>
        <begin position="128"/>
        <end position="160"/>
    </location>
</feature>